<evidence type="ECO:0000313" key="1">
    <source>
        <dbReference type="EMBL" id="SCU75780.1"/>
    </source>
</evidence>
<sequence length="21" mass="2400">MTYSAYIESGNRTQRSFGIMS</sequence>
<dbReference type="AlphaFoldDB" id="A0A1K0IFR7"/>
<proteinExistence type="predicted"/>
<name>A0A1K0IFR7_CUPNE</name>
<gene>
    <name evidence="1" type="ORF">CNECB9_2540013</name>
</gene>
<protein>
    <submittedName>
        <fullName evidence="1">Uncharacterized protein</fullName>
    </submittedName>
</protein>
<dbReference type="EMBL" id="FMSH01000173">
    <property type="protein sequence ID" value="SCU75780.1"/>
    <property type="molecule type" value="Genomic_DNA"/>
</dbReference>
<organism evidence="1">
    <name type="scientific">Cupriavidus necator</name>
    <name type="common">Alcaligenes eutrophus</name>
    <name type="synonym">Ralstonia eutropha</name>
    <dbReference type="NCBI Taxonomy" id="106590"/>
    <lineage>
        <taxon>Bacteria</taxon>
        <taxon>Pseudomonadati</taxon>
        <taxon>Pseudomonadota</taxon>
        <taxon>Betaproteobacteria</taxon>
        <taxon>Burkholderiales</taxon>
        <taxon>Burkholderiaceae</taxon>
        <taxon>Cupriavidus</taxon>
    </lineage>
</organism>
<reference evidence="1" key="1">
    <citation type="submission" date="2016-09" db="EMBL/GenBank/DDBJ databases">
        <authorList>
            <person name="Capua I."/>
            <person name="De Benedictis P."/>
            <person name="Joannis T."/>
            <person name="Lombin L.H."/>
            <person name="Cattoli G."/>
        </authorList>
    </citation>
    <scope>NUCLEOTIDE SEQUENCE</scope>
    <source>
        <strain evidence="1">B9</strain>
    </source>
</reference>
<accession>A0A1K0IFR7</accession>